<gene>
    <name evidence="1" type="ORF">BECKLFY1418B_GA0070995_12201</name>
</gene>
<name>A0A450V899_9GAMM</name>
<reference evidence="1" key="1">
    <citation type="submission" date="2019-02" db="EMBL/GenBank/DDBJ databases">
        <authorList>
            <person name="Gruber-Vodicka R. H."/>
            <person name="Seah K. B. B."/>
        </authorList>
    </citation>
    <scope>NUCLEOTIDE SEQUENCE</scope>
    <source>
        <strain evidence="1">BECK_M7</strain>
    </source>
</reference>
<sequence>MSVLGSPVNATVFVSQNLLFVSFFLITLLPLDAFAQPNTGSTNHCKDSQYVKACPETCAAKCDNVDSSAGDAVRAKLRSGDAEMLAMQQDMQEELLYLQESTTWLFREQFIMAFVAATNP</sequence>
<dbReference type="EMBL" id="CAADFF010000220">
    <property type="protein sequence ID" value="VFK00979.1"/>
    <property type="molecule type" value="Genomic_DNA"/>
</dbReference>
<protein>
    <submittedName>
        <fullName evidence="1">Uncharacterized protein</fullName>
    </submittedName>
</protein>
<proteinExistence type="predicted"/>
<organism evidence="1">
    <name type="scientific">Candidatus Kentrum sp. LFY</name>
    <dbReference type="NCBI Taxonomy" id="2126342"/>
    <lineage>
        <taxon>Bacteria</taxon>
        <taxon>Pseudomonadati</taxon>
        <taxon>Pseudomonadota</taxon>
        <taxon>Gammaproteobacteria</taxon>
        <taxon>Candidatus Kentrum</taxon>
    </lineage>
</organism>
<evidence type="ECO:0000313" key="1">
    <source>
        <dbReference type="EMBL" id="VFK00979.1"/>
    </source>
</evidence>
<dbReference type="AlphaFoldDB" id="A0A450V899"/>
<accession>A0A450V899</accession>